<dbReference type="PIRSF" id="PIRSF001093">
    <property type="entry name" value="B-hxosamndse_ab_euk"/>
    <property type="match status" value="1"/>
</dbReference>
<dbReference type="EC" id="3.2.1.52" evidence="19"/>
<feature type="domain" description="Glycoside hydrolase family 20 catalytic" evidence="22">
    <location>
        <begin position="160"/>
        <end position="222"/>
    </location>
</feature>
<keyword evidence="25" id="KW-1185">Reference proteome</keyword>
<evidence type="ECO:0000256" key="13">
    <source>
        <dbReference type="ARBA" id="ARBA00043767"/>
    </source>
</evidence>
<protein>
    <recommendedName>
        <fullName evidence="19">Beta-hexosaminidase</fullName>
        <ecNumber evidence="19">3.2.1.52</ecNumber>
    </recommendedName>
</protein>
<comment type="similarity">
    <text evidence="3 19">Belongs to the glycosyl hydrolase 20 family.</text>
</comment>
<evidence type="ECO:0000256" key="17">
    <source>
        <dbReference type="ARBA" id="ARBA00047301"/>
    </source>
</evidence>
<dbReference type="PANTHER" id="PTHR22600">
    <property type="entry name" value="BETA-HEXOSAMINIDASE"/>
    <property type="match status" value="1"/>
</dbReference>
<dbReference type="Gene3D" id="3.20.20.80">
    <property type="entry name" value="Glycosidases"/>
    <property type="match status" value="2"/>
</dbReference>
<comment type="catalytic activity">
    <reaction evidence="13">
        <text>a ganglioside GM2 (d18:1(4E)) + H2O = a ganglioside GM3 (d18:1(4E)) + N-acetyl-beta-D-galactosamine</text>
        <dbReference type="Rhea" id="RHEA:47940"/>
        <dbReference type="ChEBI" id="CHEBI:15377"/>
        <dbReference type="ChEBI" id="CHEBI:28497"/>
        <dbReference type="ChEBI" id="CHEBI:60065"/>
        <dbReference type="ChEBI" id="CHEBI:71502"/>
    </reaction>
    <physiologicalReaction direction="left-to-right" evidence="13">
        <dbReference type="Rhea" id="RHEA:47941"/>
    </physiologicalReaction>
</comment>
<proteinExistence type="inferred from homology"/>
<evidence type="ECO:0000259" key="23">
    <source>
        <dbReference type="Pfam" id="PF14845"/>
    </source>
</evidence>
<dbReference type="GO" id="GO:0005764">
    <property type="term" value="C:lysosome"/>
    <property type="evidence" value="ECO:0007669"/>
    <property type="project" value="UniProtKB-SubCell"/>
</dbReference>
<dbReference type="InterPro" id="IPR017853">
    <property type="entry name" value="GH"/>
</dbReference>
<comment type="caution">
    <text evidence="24">The sequence shown here is derived from an EMBL/GenBank/DDBJ whole genome shotgun (WGS) entry which is preliminary data.</text>
</comment>
<dbReference type="Pfam" id="PF14845">
    <property type="entry name" value="Glycohydro_20b2"/>
    <property type="match status" value="1"/>
</dbReference>
<evidence type="ECO:0000256" key="12">
    <source>
        <dbReference type="ARBA" id="ARBA00023505"/>
    </source>
</evidence>
<organism evidence="24 25">
    <name type="scientific">Aldrovandia affinis</name>
    <dbReference type="NCBI Taxonomy" id="143900"/>
    <lineage>
        <taxon>Eukaryota</taxon>
        <taxon>Metazoa</taxon>
        <taxon>Chordata</taxon>
        <taxon>Craniata</taxon>
        <taxon>Vertebrata</taxon>
        <taxon>Euteleostomi</taxon>
        <taxon>Actinopterygii</taxon>
        <taxon>Neopterygii</taxon>
        <taxon>Teleostei</taxon>
        <taxon>Notacanthiformes</taxon>
        <taxon>Halosauridae</taxon>
        <taxon>Aldrovandia</taxon>
    </lineage>
</organism>
<sequence>MLPEVPVAQGVWPLPQKINQFAERYPLSPREFTFRYANNSLAQSGCSVLDTAFKRYLPLVFPGYSVGKENGRDPLAGHPSSRVNPFILVVRMRESDCDGYPDAESKEDYSLSVSKGGGLLAAGTVWGALRGLESFSQLVYQDDHNTFYINKTKIEDFPRFQYRGILLDTSRHFLPIQTILKTLDAMAYSKLNVFHWHIVDDPSFPYQSRSFPHLSNQGAFHPVLGKGPAQSAHPLLPWRPPDGTLGPVNPAVGSSYQFMTHLLKEIRDVFPDSYIHLGGDEVDFSCWKSNPEVRMFMSKMGFRSDYTKLQAFYMESLMNITAALNKTSIVWQEVFDYHEKPKALSVVEVWMGGCYLCEVRKVTRAGVRVILASPWYLDLPGPTHDWSRYYNVRPLAFTGSEQQKQLVIGGEVCVWGEYVDATNLAPMLWPRASAAAERLWSDEEQTCSASEAFPRLAQFRCRLLRRGVQAGPLSVGHCRHEYQEEPPARTVLRMAARQVDHALLSPQTALCVPRTSTQNRRKLPPSTASVWQSGDHRNQGRAVNDQPV</sequence>
<dbReference type="GO" id="GO:0030203">
    <property type="term" value="P:glycosaminoglycan metabolic process"/>
    <property type="evidence" value="ECO:0007669"/>
    <property type="project" value="TreeGrafter"/>
</dbReference>
<feature type="domain" description="Glycoside hydrolase family 20 catalytic" evidence="22">
    <location>
        <begin position="247"/>
        <end position="442"/>
    </location>
</feature>
<comment type="catalytic activity">
    <reaction evidence="17">
        <text>N-acetyl-beta-D-galactosaminyl-(1-&gt;4)-beta-D-3-sulfogalactosyl-(1-&gt;4)-beta-D-glucosyl-(1&lt;-&gt;1')-ceramide + H2O = a beta-D-3-sulfogalactosyl-(1-&gt;4)-beta-D-glucosyl-(1&lt;-&gt;1')-ceramide + N-acetyl-beta-D-galactosamine</text>
        <dbReference type="Rhea" id="RHEA:48276"/>
        <dbReference type="ChEBI" id="CHEBI:15377"/>
        <dbReference type="ChEBI" id="CHEBI:28497"/>
        <dbReference type="ChEBI" id="CHEBI:90163"/>
        <dbReference type="ChEBI" id="CHEBI:90164"/>
    </reaction>
    <physiologicalReaction direction="left-to-right" evidence="17">
        <dbReference type="Rhea" id="RHEA:48277"/>
    </physiologicalReaction>
</comment>
<reference evidence="24" key="1">
    <citation type="journal article" date="2023" name="Science">
        <title>Genome structures resolve the early diversification of teleost fishes.</title>
        <authorList>
            <person name="Parey E."/>
            <person name="Louis A."/>
            <person name="Montfort J."/>
            <person name="Bouchez O."/>
            <person name="Roques C."/>
            <person name="Iampietro C."/>
            <person name="Lluch J."/>
            <person name="Castinel A."/>
            <person name="Donnadieu C."/>
            <person name="Desvignes T."/>
            <person name="Floi Bucao C."/>
            <person name="Jouanno E."/>
            <person name="Wen M."/>
            <person name="Mejri S."/>
            <person name="Dirks R."/>
            <person name="Jansen H."/>
            <person name="Henkel C."/>
            <person name="Chen W.J."/>
            <person name="Zahm M."/>
            <person name="Cabau C."/>
            <person name="Klopp C."/>
            <person name="Thompson A.W."/>
            <person name="Robinson-Rechavi M."/>
            <person name="Braasch I."/>
            <person name="Lecointre G."/>
            <person name="Bobe J."/>
            <person name="Postlethwait J.H."/>
            <person name="Berthelot C."/>
            <person name="Roest Crollius H."/>
            <person name="Guiguen Y."/>
        </authorList>
    </citation>
    <scope>NUCLEOTIDE SEQUENCE</scope>
    <source>
        <strain evidence="24">NC1722</strain>
    </source>
</reference>
<evidence type="ECO:0000256" key="10">
    <source>
        <dbReference type="ARBA" id="ARBA00023228"/>
    </source>
</evidence>
<dbReference type="GO" id="GO:0016020">
    <property type="term" value="C:membrane"/>
    <property type="evidence" value="ECO:0007669"/>
    <property type="project" value="TreeGrafter"/>
</dbReference>
<feature type="region of interest" description="Disordered" evidence="21">
    <location>
        <begin position="514"/>
        <end position="548"/>
    </location>
</feature>
<gene>
    <name evidence="24" type="ORF">AAFF_G00224380</name>
</gene>
<dbReference type="SUPFAM" id="SSF51445">
    <property type="entry name" value="(Trans)glycosidases"/>
    <property type="match status" value="1"/>
</dbReference>
<dbReference type="GO" id="GO:0004563">
    <property type="term" value="F:beta-N-acetylhexosaminidase activity"/>
    <property type="evidence" value="ECO:0007669"/>
    <property type="project" value="UniProtKB-EC"/>
</dbReference>
<dbReference type="Pfam" id="PF00728">
    <property type="entry name" value="Glyco_hydro_20"/>
    <property type="match status" value="2"/>
</dbReference>
<evidence type="ECO:0000256" key="16">
    <source>
        <dbReference type="ARBA" id="ARBA00046515"/>
    </source>
</evidence>
<dbReference type="GO" id="GO:0006689">
    <property type="term" value="P:ganglioside catabolic process"/>
    <property type="evidence" value="ECO:0007669"/>
    <property type="project" value="TreeGrafter"/>
</dbReference>
<evidence type="ECO:0000256" key="7">
    <source>
        <dbReference type="ARBA" id="ARBA00023145"/>
    </source>
</evidence>
<dbReference type="InterPro" id="IPR025705">
    <property type="entry name" value="Beta_hexosaminidase_sua/sub"/>
</dbReference>
<evidence type="ECO:0000256" key="4">
    <source>
        <dbReference type="ARBA" id="ARBA00022729"/>
    </source>
</evidence>
<evidence type="ECO:0000256" key="19">
    <source>
        <dbReference type="PIRNR" id="PIRNR001093"/>
    </source>
</evidence>
<evidence type="ECO:0000256" key="1">
    <source>
        <dbReference type="ARBA" id="ARBA00001231"/>
    </source>
</evidence>
<dbReference type="InterPro" id="IPR029019">
    <property type="entry name" value="HEX_eukaryotic_N"/>
</dbReference>
<dbReference type="EMBL" id="JAINUG010000003">
    <property type="protein sequence ID" value="KAJ8417595.1"/>
    <property type="molecule type" value="Genomic_DNA"/>
</dbReference>
<dbReference type="SUPFAM" id="SSF55545">
    <property type="entry name" value="beta-N-acetylhexosaminidase-like domain"/>
    <property type="match status" value="1"/>
</dbReference>
<keyword evidence="9" id="KW-0325">Glycoprotein</keyword>
<dbReference type="PANTHER" id="PTHR22600:SF39">
    <property type="entry name" value="BETA-HEXOSAMINIDASE SUBUNIT ALPHA"/>
    <property type="match status" value="1"/>
</dbReference>
<keyword evidence="7" id="KW-0865">Zymogen</keyword>
<dbReference type="Gene3D" id="3.30.379.10">
    <property type="entry name" value="Chitobiase/beta-hexosaminidase domain 2-like"/>
    <property type="match status" value="1"/>
</dbReference>
<comment type="subunit">
    <text evidence="16">There are 3 beta-hexosaminidase isozymes: isozyme A (hexosaminidase A) is a heterodimer composed of one subunit alpha and one subunit beta (chain A and B); isozyme B (hexosaminidase B) is a homodimer of two beta subunits (two chains A and B); isozyme S (hexosaminidase S) is a homodimer of two alpha subunits. The composition of the dimer (isozyme A versus isozyme S) has a significant effect on the substrate specificity of the alpha subunit active site.</text>
</comment>
<evidence type="ECO:0000256" key="6">
    <source>
        <dbReference type="ARBA" id="ARBA00023098"/>
    </source>
</evidence>
<keyword evidence="4" id="KW-0732">Signal</keyword>
<comment type="catalytic activity">
    <reaction evidence="18">
        <text>N-acetyl-beta-D-6-sulfogalactosaminyl-(1-&gt;4)-alpha-L-iduronyl-(1-&gt;3)-N-acetyl-D-6-sulfogalactosamine + H2O = alpha-L-iduronyl-(1-&gt;3)-N-acetyl-D-6-sulfogalactosamine + N-acetyl-D-6-sulfogalactosamine</text>
        <dbReference type="Rhea" id="RHEA:64384"/>
        <dbReference type="ChEBI" id="CHEBI:15377"/>
        <dbReference type="ChEBI" id="CHEBI:152567"/>
        <dbReference type="ChEBI" id="CHEBI:152568"/>
        <dbReference type="ChEBI" id="CHEBI:153064"/>
    </reaction>
    <physiologicalReaction direction="left-to-right" evidence="18">
        <dbReference type="Rhea" id="RHEA:64385"/>
    </physiologicalReaction>
</comment>
<feature type="domain" description="Beta-hexosaminidase eukaryotic type N-terminal" evidence="23">
    <location>
        <begin position="11"/>
        <end position="138"/>
    </location>
</feature>
<evidence type="ECO:0000256" key="11">
    <source>
        <dbReference type="ARBA" id="ARBA00023295"/>
    </source>
</evidence>
<feature type="active site" description="Proton donor" evidence="20">
    <location>
        <position position="281"/>
    </location>
</feature>
<evidence type="ECO:0000256" key="3">
    <source>
        <dbReference type="ARBA" id="ARBA00006285"/>
    </source>
</evidence>
<dbReference type="Proteomes" id="UP001221898">
    <property type="component" value="Unassembled WGS sequence"/>
</dbReference>
<keyword evidence="11 19" id="KW-0326">Glycosidase</keyword>
<evidence type="ECO:0000256" key="20">
    <source>
        <dbReference type="PIRSR" id="PIRSR001093-1"/>
    </source>
</evidence>
<dbReference type="InterPro" id="IPR029018">
    <property type="entry name" value="Hex-like_dom2"/>
</dbReference>
<comment type="function">
    <text evidence="15">Hydrolyzes the non-reducing end N-acetyl-D-hexosamine and/or sulfated N-acetyl-D-hexosamine of glycoconjugates, such as the oligosaccharide moieties from proteins and neutral glycolipids, or from certain mucopolysaccharides. The isozyme S is as active as the isozyme A on the anionic bis-sulfated glycans, the chondroitin-6-sulfate trisaccharide (C6S-3), and the dermatan sulfate pentasaccharide, and the sulfated glycosphingolipid SM2. The isozyme B does not hydrolyze each of these substrates, however hydrolyzes efficiently neutral oligosaccharide. Only the isozyme A is responsible for the degradation of GM2 gangliosides in the presence of GM2A.</text>
</comment>
<evidence type="ECO:0000256" key="2">
    <source>
        <dbReference type="ARBA" id="ARBA00004371"/>
    </source>
</evidence>
<dbReference type="GO" id="GO:0005975">
    <property type="term" value="P:carbohydrate metabolic process"/>
    <property type="evidence" value="ECO:0007669"/>
    <property type="project" value="InterPro"/>
</dbReference>
<keyword evidence="5 19" id="KW-0378">Hydrolase</keyword>
<keyword evidence="6" id="KW-0443">Lipid metabolism</keyword>
<evidence type="ECO:0000256" key="8">
    <source>
        <dbReference type="ARBA" id="ARBA00023157"/>
    </source>
</evidence>
<dbReference type="InterPro" id="IPR015883">
    <property type="entry name" value="Glyco_hydro_20_cat"/>
</dbReference>
<comment type="catalytic activity">
    <reaction evidence="1 19">
        <text>Hydrolysis of terminal non-reducing N-acetyl-D-hexosamine residues in N-acetyl-beta-D-hexosaminides.</text>
        <dbReference type="EC" id="3.2.1.52"/>
    </reaction>
</comment>
<accession>A0AAD7TAZ1</accession>
<keyword evidence="10" id="KW-0458">Lysosome</keyword>
<evidence type="ECO:0000256" key="9">
    <source>
        <dbReference type="ARBA" id="ARBA00023180"/>
    </source>
</evidence>
<comment type="catalytic activity">
    <reaction evidence="12">
        <text>beta-D-GalNAc-(1-&gt;4)-alpha-L-IdoA-(1-&gt;3)-beta-D-GalNAc-4-sulfate-(1-&gt;4)-alpha-L-IdoA-(1-&gt;3)-D-GalNAc-4-sulfate + H2O = alpha-L-IdoA-(1-&gt;3)-beta-D-GalNAc-4-sulfate-(1-&gt;4)-alpha-L-IdoA-(1-&gt;3)-D-GalNAc-4-sulfate + N-acetyl-D-galactosamine</text>
        <dbReference type="Rhea" id="RHEA:64372"/>
        <dbReference type="ChEBI" id="CHEBI:15377"/>
        <dbReference type="ChEBI" id="CHEBI:28037"/>
        <dbReference type="ChEBI" id="CHEBI:152565"/>
        <dbReference type="ChEBI" id="CHEBI:152566"/>
    </reaction>
    <physiologicalReaction direction="left-to-right" evidence="12">
        <dbReference type="Rhea" id="RHEA:64373"/>
    </physiologicalReaction>
</comment>
<name>A0AAD7TAZ1_9TELE</name>
<comment type="catalytic activity">
    <reaction evidence="14">
        <text>a ganglioside GM2 + H2O = a ganglioside GM3 + N-acetyl-beta-D-galactosamine</text>
        <dbReference type="Rhea" id="RHEA:47968"/>
        <dbReference type="ChEBI" id="CHEBI:15377"/>
        <dbReference type="ChEBI" id="CHEBI:28497"/>
        <dbReference type="ChEBI" id="CHEBI:79210"/>
        <dbReference type="ChEBI" id="CHEBI:79218"/>
    </reaction>
    <physiologicalReaction direction="left-to-right" evidence="14">
        <dbReference type="Rhea" id="RHEA:47969"/>
    </physiologicalReaction>
</comment>
<comment type="subcellular location">
    <subcellularLocation>
        <location evidence="2">Lysosome</location>
    </subcellularLocation>
</comment>
<evidence type="ECO:0000259" key="22">
    <source>
        <dbReference type="Pfam" id="PF00728"/>
    </source>
</evidence>
<evidence type="ECO:0000256" key="14">
    <source>
        <dbReference type="ARBA" id="ARBA00043827"/>
    </source>
</evidence>
<evidence type="ECO:0000256" key="5">
    <source>
        <dbReference type="ARBA" id="ARBA00022801"/>
    </source>
</evidence>
<evidence type="ECO:0000256" key="21">
    <source>
        <dbReference type="SAM" id="MobiDB-lite"/>
    </source>
</evidence>
<evidence type="ECO:0000313" key="24">
    <source>
        <dbReference type="EMBL" id="KAJ8417595.1"/>
    </source>
</evidence>
<evidence type="ECO:0000256" key="18">
    <source>
        <dbReference type="ARBA" id="ARBA00049464"/>
    </source>
</evidence>
<keyword evidence="8" id="KW-1015">Disulfide bond</keyword>
<dbReference type="AlphaFoldDB" id="A0AAD7TAZ1"/>
<dbReference type="PRINTS" id="PR00738">
    <property type="entry name" value="GLHYDRLASE20"/>
</dbReference>
<evidence type="ECO:0000256" key="15">
    <source>
        <dbReference type="ARBA" id="ARBA00045782"/>
    </source>
</evidence>
<evidence type="ECO:0000313" key="25">
    <source>
        <dbReference type="Proteomes" id="UP001221898"/>
    </source>
</evidence>